<dbReference type="SUPFAM" id="SSF51161">
    <property type="entry name" value="Trimeric LpxA-like enzymes"/>
    <property type="match status" value="1"/>
</dbReference>
<dbReference type="STRING" id="1915309.AXG55_11860"/>
<name>A0A1L4D2Z8_9BACT</name>
<evidence type="ECO:0000256" key="1">
    <source>
        <dbReference type="ARBA" id="ARBA00007274"/>
    </source>
</evidence>
<dbReference type="InterPro" id="IPR018357">
    <property type="entry name" value="Hexapep_transf_CS"/>
</dbReference>
<keyword evidence="2" id="KW-0808">Transferase</keyword>
<feature type="active site" description="Proton acceptor" evidence="4">
    <location>
        <position position="140"/>
    </location>
</feature>
<dbReference type="InterPro" id="IPR050179">
    <property type="entry name" value="Trans_hexapeptide_repeat"/>
</dbReference>
<dbReference type="KEGG" id="saqi:AXG55_11860"/>
<comment type="similarity">
    <text evidence="1">Belongs to the transferase hexapeptide repeat family.</text>
</comment>
<feature type="binding site" evidence="5">
    <location>
        <position position="70"/>
    </location>
    <ligand>
        <name>substrate</name>
    </ligand>
</feature>
<dbReference type="InterPro" id="IPR011004">
    <property type="entry name" value="Trimer_LpxA-like_sf"/>
</dbReference>
<dbReference type="GO" id="GO:0016740">
    <property type="term" value="F:transferase activity"/>
    <property type="evidence" value="ECO:0007669"/>
    <property type="project" value="UniProtKB-KW"/>
</dbReference>
<dbReference type="CDD" id="cd03360">
    <property type="entry name" value="LbH_AT_putative"/>
    <property type="match status" value="1"/>
</dbReference>
<dbReference type="OrthoDB" id="5295698at2"/>
<dbReference type="EMBL" id="CP017834">
    <property type="protein sequence ID" value="APJ04562.1"/>
    <property type="molecule type" value="Genomic_DNA"/>
</dbReference>
<protein>
    <recommendedName>
        <fullName evidence="6">PglD N-terminal domain-containing protein</fullName>
    </recommendedName>
</protein>
<dbReference type="Proteomes" id="UP000184731">
    <property type="component" value="Chromosome"/>
</dbReference>
<feature type="domain" description="PglD N-terminal" evidence="6">
    <location>
        <begin position="8"/>
        <end position="73"/>
    </location>
</feature>
<evidence type="ECO:0000256" key="2">
    <source>
        <dbReference type="ARBA" id="ARBA00022679"/>
    </source>
</evidence>
<evidence type="ECO:0000256" key="4">
    <source>
        <dbReference type="PIRSR" id="PIRSR620019-1"/>
    </source>
</evidence>
<dbReference type="RefSeq" id="WP_148698310.1">
    <property type="nucleotide sequence ID" value="NZ_CP017834.1"/>
</dbReference>
<dbReference type="Gene3D" id="2.160.10.10">
    <property type="entry name" value="Hexapeptide repeat proteins"/>
    <property type="match status" value="1"/>
</dbReference>
<evidence type="ECO:0000259" key="6">
    <source>
        <dbReference type="Pfam" id="PF17836"/>
    </source>
</evidence>
<evidence type="ECO:0000256" key="3">
    <source>
        <dbReference type="ARBA" id="ARBA00022737"/>
    </source>
</evidence>
<accession>A0A1L4D2Z8</accession>
<feature type="binding site" evidence="5">
    <location>
        <position position="149"/>
    </location>
    <ligand>
        <name>acetyl-CoA</name>
        <dbReference type="ChEBI" id="CHEBI:57288"/>
    </ligand>
</feature>
<sequence>MINSHLPVVIIGAGGHAKVVVDTLQAMQCEILGYTNITSEKPLLNIKYLGSDDFIINQNPKNILLVIGFGSVKFALERQKTFEKWKSLGFSFKSLIHPSAIISQYAKLGEGVQVLMGSLIQACATIKDNCIINTGASVDHDCFIDSHCHIAPRVTLSGGVTISSNCHIGTGAVVIQNIIIENNVTVGAGAVVIKNVSSNSVVYGIPAK</sequence>
<evidence type="ECO:0000313" key="8">
    <source>
        <dbReference type="Proteomes" id="UP000184731"/>
    </source>
</evidence>
<dbReference type="Gene3D" id="3.40.50.20">
    <property type="match status" value="1"/>
</dbReference>
<dbReference type="PANTHER" id="PTHR43300">
    <property type="entry name" value="ACETYLTRANSFERASE"/>
    <property type="match status" value="1"/>
</dbReference>
<dbReference type="InterPro" id="IPR020019">
    <property type="entry name" value="AcTrfase_PglD-like"/>
</dbReference>
<dbReference type="PROSITE" id="PS00101">
    <property type="entry name" value="HEXAPEP_TRANSFERASES"/>
    <property type="match status" value="1"/>
</dbReference>
<reference evidence="7 8" key="1">
    <citation type="submission" date="2016-10" db="EMBL/GenBank/DDBJ databases">
        <title>Silvanigrella aquatica sp. nov., isolated from a freshwater lake located in the Black Forest, Germany, description of Silvanigrellaceae fam. nov., Silvanigrellales ord. nov., reclassification of the order Bdellovibrionales in the class Oligoflexia, reclassification of the families Bacteriovoracaceae and Halobacteriovoraceae in the new order Bacteriovoracales ord. nov., and reclassification of the family Pseudobacteriovoracaceae in the order Oligoflexiales.</title>
        <authorList>
            <person name="Hahn M.W."/>
            <person name="Schmidt J."/>
            <person name="Koll U."/>
            <person name="Rohde M."/>
            <person name="Verbag S."/>
            <person name="Pitt A."/>
            <person name="Nakai R."/>
            <person name="Naganuma T."/>
            <person name="Lang E."/>
        </authorList>
    </citation>
    <scope>NUCLEOTIDE SEQUENCE [LARGE SCALE GENOMIC DNA]</scope>
    <source>
        <strain evidence="7 8">MWH-Nonnen-W8red</strain>
    </source>
</reference>
<proteinExistence type="inferred from homology"/>
<gene>
    <name evidence="7" type="ORF">AXG55_11860</name>
</gene>
<dbReference type="AlphaFoldDB" id="A0A1L4D2Z8"/>
<organism evidence="7 8">
    <name type="scientific">Silvanigrella aquatica</name>
    <dbReference type="NCBI Taxonomy" id="1915309"/>
    <lineage>
        <taxon>Bacteria</taxon>
        <taxon>Pseudomonadati</taxon>
        <taxon>Bdellovibrionota</taxon>
        <taxon>Oligoflexia</taxon>
        <taxon>Silvanigrellales</taxon>
        <taxon>Silvanigrellaceae</taxon>
        <taxon>Silvanigrella</taxon>
    </lineage>
</organism>
<keyword evidence="3" id="KW-0677">Repeat</keyword>
<keyword evidence="8" id="KW-1185">Reference proteome</keyword>
<evidence type="ECO:0000313" key="7">
    <source>
        <dbReference type="EMBL" id="APJ04562.1"/>
    </source>
</evidence>
<dbReference type="PANTHER" id="PTHR43300:SF7">
    <property type="entry name" value="UDP-N-ACETYLBACILLOSAMINE N-ACETYLTRANSFERASE"/>
    <property type="match status" value="1"/>
</dbReference>
<dbReference type="Pfam" id="PF17836">
    <property type="entry name" value="PglD_N"/>
    <property type="match status" value="1"/>
</dbReference>
<feature type="site" description="Increases basicity of active site His" evidence="4">
    <location>
        <position position="141"/>
    </location>
</feature>
<evidence type="ECO:0000256" key="5">
    <source>
        <dbReference type="PIRSR" id="PIRSR620019-2"/>
    </source>
</evidence>
<dbReference type="InterPro" id="IPR041561">
    <property type="entry name" value="PglD_N"/>
</dbReference>
<dbReference type="NCBIfam" id="TIGR03570">
    <property type="entry name" value="NeuD_NnaD"/>
    <property type="match status" value="1"/>
</dbReference>